<feature type="domain" description="Phage head morphogenesis" evidence="1">
    <location>
        <begin position="51"/>
        <end position="174"/>
    </location>
</feature>
<dbReference type="InterPro" id="IPR006528">
    <property type="entry name" value="Phage_head_morphogenesis_dom"/>
</dbReference>
<evidence type="ECO:0000313" key="4">
    <source>
        <dbReference type="Proteomes" id="UP000316801"/>
    </source>
</evidence>
<gene>
    <name evidence="3" type="ORF">FNA46_13535</name>
</gene>
<evidence type="ECO:0000259" key="2">
    <source>
        <dbReference type="Pfam" id="PF18810"/>
    </source>
</evidence>
<keyword evidence="4" id="KW-1185">Reference proteome</keyword>
<organism evidence="3 4">
    <name type="scientific">Rhizobium straminoryzae</name>
    <dbReference type="NCBI Taxonomy" id="1387186"/>
    <lineage>
        <taxon>Bacteria</taxon>
        <taxon>Pseudomonadati</taxon>
        <taxon>Pseudomonadota</taxon>
        <taxon>Alphaproteobacteria</taxon>
        <taxon>Hyphomicrobiales</taxon>
        <taxon>Rhizobiaceae</taxon>
        <taxon>Rhizobium/Agrobacterium group</taxon>
        <taxon>Rhizobium</taxon>
    </lineage>
</organism>
<dbReference type="EMBL" id="VJMG01000036">
    <property type="protein sequence ID" value="TRL38026.1"/>
    <property type="molecule type" value="Genomic_DNA"/>
</dbReference>
<dbReference type="Proteomes" id="UP000316801">
    <property type="component" value="Unassembled WGS sequence"/>
</dbReference>
<dbReference type="Pfam" id="PF18810">
    <property type="entry name" value="PBECR2"/>
    <property type="match status" value="1"/>
</dbReference>
<dbReference type="RefSeq" id="WP_143125738.1">
    <property type="nucleotide sequence ID" value="NZ_VJMG01000036.1"/>
</dbReference>
<dbReference type="AlphaFoldDB" id="A0A549T844"/>
<protein>
    <recommendedName>
        <fullName evidence="5">Phage head morphogenesis domain-containing protein</fullName>
    </recommendedName>
</protein>
<accession>A0A549T844</accession>
<proteinExistence type="predicted"/>
<evidence type="ECO:0000313" key="3">
    <source>
        <dbReference type="EMBL" id="TRL38026.1"/>
    </source>
</evidence>
<dbReference type="InterPro" id="IPR041110">
    <property type="entry name" value="PBECR2"/>
</dbReference>
<comment type="caution">
    <text evidence="3">The sequence shown here is derived from an EMBL/GenBank/DDBJ whole genome shotgun (WGS) entry which is preliminary data.</text>
</comment>
<evidence type="ECO:0000259" key="1">
    <source>
        <dbReference type="Pfam" id="PF04233"/>
    </source>
</evidence>
<sequence length="412" mass="46835">MADKLPFQEAIDFLRGKVNLPTRKYDDVLRQGQVRAFTVAGVTRDDMLSDFRAAIEKARIEGTGFNEFRKDFDAIVERTGWTFKGRGGSDEERSDWRARIIYTTNMRTSYMAGRWAQLTDPDVLRYRPYLQYVHSGAEHPRLQHLAWNGLVLAATDPAWNVMYPPNGWGCGCDVKALSKRDLARLGKDGPDEAPDLTPYEGFDRRTGEPELRYRGIDRGWDYNVGKEWLGGIVPKELHAPLPAFSEPNAPATLPALPPPTAVARDRLMPEELPEADYVRGFLDEFDLLPGEAGYFRDRSGGIISVSQAMFDVREADGTIVGSKANKSDRGPYMRLLADAIRDPHEIWVDWASVTSGVVLKRTYLKRYTLPDQKSLFIRFEWAARGWVAVTGFQTNERYIRNYRKGALLYRAQ</sequence>
<name>A0A549T844_9HYPH</name>
<dbReference type="Pfam" id="PF04233">
    <property type="entry name" value="Phage_Mu_F"/>
    <property type="match status" value="1"/>
</dbReference>
<feature type="domain" description="Phage-Barnase-EndoU-ColicinE5/D-RelE like nuclease 2" evidence="2">
    <location>
        <begin position="281"/>
        <end position="410"/>
    </location>
</feature>
<evidence type="ECO:0008006" key="5">
    <source>
        <dbReference type="Google" id="ProtNLM"/>
    </source>
</evidence>
<reference evidence="3 4" key="1">
    <citation type="submission" date="2019-07" db="EMBL/GenBank/DDBJ databases">
        <title>Ln-dependent methylotrophs.</title>
        <authorList>
            <person name="Tani A."/>
        </authorList>
    </citation>
    <scope>NUCLEOTIDE SEQUENCE [LARGE SCALE GENOMIC DNA]</scope>
    <source>
        <strain evidence="3 4">SM12</strain>
    </source>
</reference>